<dbReference type="EMBL" id="QRGR01000024">
    <property type="protein sequence ID" value="RDV13456.1"/>
    <property type="molecule type" value="Genomic_DNA"/>
</dbReference>
<comment type="subcellular location">
    <subcellularLocation>
        <location evidence="1">Cell membrane</location>
    </subcellularLocation>
</comment>
<protein>
    <recommendedName>
        <fullName evidence="6">SMP-30/Gluconolactonase/LRE-like region domain-containing protein</fullName>
    </recommendedName>
</protein>
<dbReference type="GO" id="GO:0005886">
    <property type="term" value="C:plasma membrane"/>
    <property type="evidence" value="ECO:0007669"/>
    <property type="project" value="UniProtKB-SubCell"/>
</dbReference>
<proteinExistence type="predicted"/>
<reference evidence="5" key="1">
    <citation type="submission" date="2018-08" db="EMBL/GenBank/DDBJ databases">
        <authorList>
            <person name="Liu Z.-W."/>
            <person name="Du Z.-J."/>
        </authorList>
    </citation>
    <scope>NUCLEOTIDE SEQUENCE [LARGE SCALE GENOMIC DNA]</scope>
    <source>
        <strain evidence="5">H4X</strain>
    </source>
</reference>
<evidence type="ECO:0000313" key="4">
    <source>
        <dbReference type="EMBL" id="RDV13456.1"/>
    </source>
</evidence>
<evidence type="ECO:0000256" key="3">
    <source>
        <dbReference type="ARBA" id="ARBA00023136"/>
    </source>
</evidence>
<dbReference type="SUPFAM" id="SSF50956">
    <property type="entry name" value="Thermostable phytase (3-phytase)"/>
    <property type="match status" value="1"/>
</dbReference>
<keyword evidence="3" id="KW-0472">Membrane</keyword>
<keyword evidence="2" id="KW-1003">Cell membrane</keyword>
<comment type="caution">
    <text evidence="4">The sequence shown here is derived from an EMBL/GenBank/DDBJ whole genome shotgun (WGS) entry which is preliminary data.</text>
</comment>
<accession>A0A3D8L836</accession>
<evidence type="ECO:0008006" key="6">
    <source>
        <dbReference type="Google" id="ProtNLM"/>
    </source>
</evidence>
<evidence type="ECO:0000313" key="5">
    <source>
        <dbReference type="Proteomes" id="UP000256708"/>
    </source>
</evidence>
<dbReference type="OrthoDB" id="9798438at2"/>
<dbReference type="InterPro" id="IPR009722">
    <property type="entry name" value="YjiK/CarP"/>
</dbReference>
<organism evidence="4 5">
    <name type="scientific">Pontibacter diazotrophicus</name>
    <dbReference type="NCBI Taxonomy" id="1400979"/>
    <lineage>
        <taxon>Bacteria</taxon>
        <taxon>Pseudomonadati</taxon>
        <taxon>Bacteroidota</taxon>
        <taxon>Cytophagia</taxon>
        <taxon>Cytophagales</taxon>
        <taxon>Hymenobacteraceae</taxon>
        <taxon>Pontibacter</taxon>
    </lineage>
</organism>
<evidence type="ECO:0000256" key="1">
    <source>
        <dbReference type="ARBA" id="ARBA00004236"/>
    </source>
</evidence>
<dbReference type="AlphaFoldDB" id="A0A3D8L836"/>
<keyword evidence="5" id="KW-1185">Reference proteome</keyword>
<sequence length="289" mass="32064">MNLMIKVAAVFVAVAALLFFFMRDTLLEAPTTAEAPPATAASFEKLANLPGAVGESSGVAVLPQEGHYLTHNDAGNRPYLYKLNKEGKLVETLKLDIKNVDWEDLAQDEAGNIYIADTGNNNNRRRDLVVYRMNLENPQQTEAIHFTYEDQKKFPPSKKERNFDSEGLFWHDDNLYIITKDRGQGETANVYQIPAQPGNHKARLIGSYKAETETEVTGADISPDGNTVALLSEEKIHLFRGFDSPATFFEGDHDEVSIEGAGQTEGIAFENNNTLIITSEGGNLYRYSL</sequence>
<dbReference type="Pfam" id="PF06977">
    <property type="entry name" value="SdiA-regulated"/>
    <property type="match status" value="1"/>
</dbReference>
<name>A0A3D8L836_9BACT</name>
<gene>
    <name evidence="4" type="ORF">DXT99_19920</name>
</gene>
<evidence type="ECO:0000256" key="2">
    <source>
        <dbReference type="ARBA" id="ARBA00022475"/>
    </source>
</evidence>
<dbReference type="Proteomes" id="UP000256708">
    <property type="component" value="Unassembled WGS sequence"/>
</dbReference>